<keyword evidence="2" id="KW-1185">Reference proteome</keyword>
<accession>A0A195BKZ9</accession>
<sequence length="86" mass="10217">MQDDLLQRCLNIDLREQRLPFLLSKMQNSSGQPAYSSTRVMLGRGIANLRPRFYDLRFMAIECMHRSRWIMFGAIREIFLTLIHEV</sequence>
<reference evidence="1 2" key="1">
    <citation type="submission" date="2015-09" db="EMBL/GenBank/DDBJ databases">
        <title>Atta colombica WGS genome.</title>
        <authorList>
            <person name="Nygaard S."/>
            <person name="Hu H."/>
            <person name="Boomsma J."/>
            <person name="Zhang G."/>
        </authorList>
    </citation>
    <scope>NUCLEOTIDE SEQUENCE [LARGE SCALE GENOMIC DNA]</scope>
    <source>
        <strain evidence="1">Treedump-2</strain>
        <tissue evidence="1">Whole body</tissue>
    </source>
</reference>
<evidence type="ECO:0000313" key="1">
    <source>
        <dbReference type="EMBL" id="KYM85357.1"/>
    </source>
</evidence>
<name>A0A195BKZ9_9HYME</name>
<proteinExistence type="predicted"/>
<dbReference type="Proteomes" id="UP000078540">
    <property type="component" value="Unassembled WGS sequence"/>
</dbReference>
<protein>
    <submittedName>
        <fullName evidence="1">Uncharacterized protein</fullName>
    </submittedName>
</protein>
<dbReference type="EMBL" id="KQ976453">
    <property type="protein sequence ID" value="KYM85357.1"/>
    <property type="molecule type" value="Genomic_DNA"/>
</dbReference>
<evidence type="ECO:0000313" key="2">
    <source>
        <dbReference type="Proteomes" id="UP000078540"/>
    </source>
</evidence>
<gene>
    <name evidence="1" type="ORF">ALC53_04600</name>
</gene>
<dbReference type="AlphaFoldDB" id="A0A195BKZ9"/>
<organism evidence="1 2">
    <name type="scientific">Atta colombica</name>
    <dbReference type="NCBI Taxonomy" id="520822"/>
    <lineage>
        <taxon>Eukaryota</taxon>
        <taxon>Metazoa</taxon>
        <taxon>Ecdysozoa</taxon>
        <taxon>Arthropoda</taxon>
        <taxon>Hexapoda</taxon>
        <taxon>Insecta</taxon>
        <taxon>Pterygota</taxon>
        <taxon>Neoptera</taxon>
        <taxon>Endopterygota</taxon>
        <taxon>Hymenoptera</taxon>
        <taxon>Apocrita</taxon>
        <taxon>Aculeata</taxon>
        <taxon>Formicoidea</taxon>
        <taxon>Formicidae</taxon>
        <taxon>Myrmicinae</taxon>
        <taxon>Atta</taxon>
    </lineage>
</organism>